<dbReference type="InterPro" id="IPR047137">
    <property type="entry name" value="ORF3"/>
</dbReference>
<evidence type="ECO:0000313" key="5">
    <source>
        <dbReference type="Proteomes" id="UP000305681"/>
    </source>
</evidence>
<evidence type="ECO:0000256" key="2">
    <source>
        <dbReference type="SAM" id="MobiDB-lite"/>
    </source>
</evidence>
<evidence type="ECO:0000259" key="3">
    <source>
        <dbReference type="Pfam" id="PF03364"/>
    </source>
</evidence>
<feature type="region of interest" description="Disordered" evidence="2">
    <location>
        <begin position="338"/>
        <end position="377"/>
    </location>
</feature>
<dbReference type="SUPFAM" id="SSF55961">
    <property type="entry name" value="Bet v1-like"/>
    <property type="match status" value="1"/>
</dbReference>
<proteinExistence type="inferred from homology"/>
<protein>
    <submittedName>
        <fullName evidence="4">SRPBCC family protein</fullName>
    </submittedName>
</protein>
<feature type="region of interest" description="Disordered" evidence="2">
    <location>
        <begin position="1"/>
        <end position="41"/>
    </location>
</feature>
<evidence type="ECO:0000256" key="1">
    <source>
        <dbReference type="ARBA" id="ARBA00008918"/>
    </source>
</evidence>
<dbReference type="Gene3D" id="3.30.530.20">
    <property type="match status" value="1"/>
</dbReference>
<evidence type="ECO:0000313" key="4">
    <source>
        <dbReference type="EMBL" id="TNC76052.1"/>
    </source>
</evidence>
<dbReference type="InterPro" id="IPR005031">
    <property type="entry name" value="COQ10_START"/>
</dbReference>
<dbReference type="Proteomes" id="UP000305681">
    <property type="component" value="Unassembled WGS sequence"/>
</dbReference>
<dbReference type="AlphaFoldDB" id="A0A5C4NPK0"/>
<gene>
    <name evidence="4" type="ORF">FHI69_17635</name>
</gene>
<dbReference type="EMBL" id="VDGE01000006">
    <property type="protein sequence ID" value="TNC76052.1"/>
    <property type="molecule type" value="Genomic_DNA"/>
</dbReference>
<accession>A0A5C4NPK0</accession>
<feature type="compositionally biased region" description="Polar residues" evidence="2">
    <location>
        <begin position="1"/>
        <end position="14"/>
    </location>
</feature>
<dbReference type="PANTHER" id="PTHR33824:SF7">
    <property type="entry name" value="POLYKETIDE CYCLASE_DEHYDRASE AND LIPID TRANSPORT SUPERFAMILY PROTEIN"/>
    <property type="match status" value="1"/>
</dbReference>
<organism evidence="4 5">
    <name type="scientific">Janthinobacterium lividum</name>
    <dbReference type="NCBI Taxonomy" id="29581"/>
    <lineage>
        <taxon>Bacteria</taxon>
        <taxon>Pseudomonadati</taxon>
        <taxon>Pseudomonadota</taxon>
        <taxon>Betaproteobacteria</taxon>
        <taxon>Burkholderiales</taxon>
        <taxon>Oxalobacteraceae</taxon>
        <taxon>Janthinobacterium</taxon>
    </lineage>
</organism>
<dbReference type="PANTHER" id="PTHR33824">
    <property type="entry name" value="POLYKETIDE CYCLASE/DEHYDRASE AND LIPID TRANSPORT SUPERFAMILY PROTEIN"/>
    <property type="match status" value="1"/>
</dbReference>
<dbReference type="InterPro" id="IPR023393">
    <property type="entry name" value="START-like_dom_sf"/>
</dbReference>
<reference evidence="4 5" key="1">
    <citation type="submission" date="2019-06" db="EMBL/GenBank/DDBJ databases">
        <title>Genome sequence of Janthinobacterium lividum UCD_MED1.</title>
        <authorList>
            <person name="De Leon M.E."/>
            <person name="Jospin G."/>
        </authorList>
    </citation>
    <scope>NUCLEOTIDE SEQUENCE [LARGE SCALE GENOMIC DNA]</scope>
    <source>
        <strain evidence="4 5">UCD_MED1</strain>
    </source>
</reference>
<dbReference type="Pfam" id="PF03364">
    <property type="entry name" value="Polyketide_cyc"/>
    <property type="match status" value="1"/>
</dbReference>
<comment type="caution">
    <text evidence="4">The sequence shown here is derived from an EMBL/GenBank/DDBJ whole genome shotgun (WGS) entry which is preliminary data.</text>
</comment>
<dbReference type="CDD" id="cd07817">
    <property type="entry name" value="SRPBCC_8"/>
    <property type="match status" value="1"/>
</dbReference>
<name>A0A5C4NPK0_9BURK</name>
<sequence length="377" mass="40270">MLPNSHTQKGGSMQSEDRNNGATASPPAWQPSTEIPDDAGASAHGHEAILHYTSARGQAGERPQRHIPDDTAHGNHGLITALGWLSIGLGLAQLVAPRGLARASGLRGVSSVWIRAIGLREMACGVALLRGESRPAWRWSRIAGDAMDLSLLGVAMTGRHNARTRLAATAAVVAGVTAIDYIASAQLAPRKLSELPAPGEEGLALQRSVIVNRSADECYRAWRDLENLPRFMPGLQSVQIIDARRSRWHSVEGEWIGELTQERPGQSMRWRAAENHAETGALELSPAPGGRGTVVTMQLHMQAPVGKVGAAVAGLFSQAPAYKIETTLRRFKQWMETGEVSTTEGQPSGKRSFKTRLLHKAGGTASSPRPQANGGVS</sequence>
<comment type="similarity">
    <text evidence="1">Belongs to the ribosome association toxin RatA family.</text>
</comment>
<feature type="domain" description="Coenzyme Q-binding protein COQ10 START" evidence="3">
    <location>
        <begin position="211"/>
        <end position="318"/>
    </location>
</feature>